<dbReference type="AlphaFoldDB" id="A0A2K2U3F8"/>
<name>A0A2K2U3F8_9ACTN</name>
<organism evidence="2 3">
    <name type="scientific">Rubneribacter badeniensis</name>
    <dbReference type="NCBI Taxonomy" id="2070688"/>
    <lineage>
        <taxon>Bacteria</taxon>
        <taxon>Bacillati</taxon>
        <taxon>Actinomycetota</taxon>
        <taxon>Coriobacteriia</taxon>
        <taxon>Eggerthellales</taxon>
        <taxon>Eggerthellaceae</taxon>
        <taxon>Rubneribacter</taxon>
    </lineage>
</organism>
<accession>A0A2K2U3F8</accession>
<protein>
    <submittedName>
        <fullName evidence="2">Uncharacterized protein</fullName>
    </submittedName>
</protein>
<reference evidence="2 3" key="1">
    <citation type="journal article" date="2018" name="Int. J. Syst. Evol. Microbiol.">
        <title>Rubneribacter badeniensis gen. nov., sp. nov. and Enteroscipio rubneri gen. nov., sp. nov., new members of the Eggerthellaceae isolated from human faeces.</title>
        <authorList>
            <person name="Danylec N."/>
            <person name="Gobl A."/>
            <person name="Stoll D.A."/>
            <person name="Hetzer B."/>
            <person name="Kulling S.E."/>
            <person name="Huch M."/>
        </authorList>
    </citation>
    <scope>NUCLEOTIDE SEQUENCE [LARGE SCALE GENOMIC DNA]</scope>
    <source>
        <strain evidence="2 3">ResAG-85</strain>
    </source>
</reference>
<dbReference type="Proteomes" id="UP000236488">
    <property type="component" value="Unassembled WGS sequence"/>
</dbReference>
<sequence length="355" mass="36759">MPASIHPPVRLNIVLDEESYREGGDQLARRFGAVAPTEVVRADKGSQRANVLRFDVGDDAVTAGADVDALWRDALASWLDEEFAETSALAARENDARRVNGARPVSFTWAEVRFGTGPVIAVRMKGSAIPEEAAGFVARARALLAAGAFGSDTVAAIRIPACASIAAQRADAGLAAEPSAPASGSDEPLRALGREERGSSSARDIVEAIEAATGADGMPSGGNAAADPDGQNAWAADEVERDEPSRAEIDAALAEAEEALRRGADPVSVALEGRGANVQRGASRASDGAFAATGRQRAAAEEPAPSLVAADPNAEACALVDEDVPDNLDYRVWNVAYADGTSVRYDSVLGEALLD</sequence>
<feature type="region of interest" description="Disordered" evidence="1">
    <location>
        <begin position="176"/>
        <end position="203"/>
    </location>
</feature>
<proteinExistence type="predicted"/>
<evidence type="ECO:0000313" key="3">
    <source>
        <dbReference type="Proteomes" id="UP000236488"/>
    </source>
</evidence>
<feature type="compositionally biased region" description="Basic and acidic residues" evidence="1">
    <location>
        <begin position="187"/>
        <end position="198"/>
    </location>
</feature>
<gene>
    <name evidence="2" type="ORF">C2L80_09640</name>
</gene>
<evidence type="ECO:0000256" key="1">
    <source>
        <dbReference type="SAM" id="MobiDB-lite"/>
    </source>
</evidence>
<dbReference type="EMBL" id="PPEL01000062">
    <property type="protein sequence ID" value="PNV64863.1"/>
    <property type="molecule type" value="Genomic_DNA"/>
</dbReference>
<evidence type="ECO:0000313" key="2">
    <source>
        <dbReference type="EMBL" id="PNV64863.1"/>
    </source>
</evidence>
<comment type="caution">
    <text evidence="2">The sequence shown here is derived from an EMBL/GenBank/DDBJ whole genome shotgun (WGS) entry which is preliminary data.</text>
</comment>
<keyword evidence="3" id="KW-1185">Reference proteome</keyword>
<dbReference type="RefSeq" id="WP_092197983.1">
    <property type="nucleotide sequence ID" value="NZ_PPEL01000062.1"/>
</dbReference>